<dbReference type="InterPro" id="IPR036390">
    <property type="entry name" value="WH_DNA-bd_sf"/>
</dbReference>
<evidence type="ECO:0000313" key="3">
    <source>
        <dbReference type="Proteomes" id="UP001375382"/>
    </source>
</evidence>
<comment type="caution">
    <text evidence="2">The sequence shown here is derived from an EMBL/GenBank/DDBJ whole genome shotgun (WGS) entry which is preliminary data.</text>
</comment>
<name>A0ABU8CCC7_9GAMM</name>
<dbReference type="Proteomes" id="UP001375382">
    <property type="component" value="Unassembled WGS sequence"/>
</dbReference>
<dbReference type="PANTHER" id="PTHR33169">
    <property type="entry name" value="PADR-FAMILY TRANSCRIPTIONAL REGULATOR"/>
    <property type="match status" value="1"/>
</dbReference>
<keyword evidence="3" id="KW-1185">Reference proteome</keyword>
<feature type="domain" description="Transcription regulator PadR N-terminal" evidence="1">
    <location>
        <begin position="33"/>
        <end position="105"/>
    </location>
</feature>
<dbReference type="Gene3D" id="1.10.10.10">
    <property type="entry name" value="Winged helix-like DNA-binding domain superfamily/Winged helix DNA-binding domain"/>
    <property type="match status" value="1"/>
</dbReference>
<dbReference type="InterPro" id="IPR052509">
    <property type="entry name" value="Metal_resp_DNA-bind_regulator"/>
</dbReference>
<sequence length="129" mass="14720">MQDDTRANDDELVTQHTKKFQKELSSGLVSLVLLSILEQAKTALYGYEITKQLQHQHDEKPGAIYPVLRNLHARQLIHCEVKTSDSGPPRKYYTITPLGQKVLAKWLASWHATQIQVNNIINGQSHYDN</sequence>
<proteinExistence type="predicted"/>
<dbReference type="PANTHER" id="PTHR33169:SF14">
    <property type="entry name" value="TRANSCRIPTIONAL REGULATOR RV3488"/>
    <property type="match status" value="1"/>
</dbReference>
<dbReference type="SUPFAM" id="SSF46785">
    <property type="entry name" value="Winged helix' DNA-binding domain"/>
    <property type="match status" value="1"/>
</dbReference>
<reference evidence="2 3" key="1">
    <citation type="journal article" date="2023" name="Ecotoxicol. Environ. Saf.">
        <title>Mercury remediation potential of mercury-resistant strain Rheinheimera metallidurans sp. nov. isolated from a municipal waste dumping site.</title>
        <authorList>
            <person name="Yadav V."/>
            <person name="Manjhi A."/>
            <person name="Vadakedath N."/>
        </authorList>
    </citation>
    <scope>NUCLEOTIDE SEQUENCE [LARGE SCALE GENOMIC DNA]</scope>
    <source>
        <strain evidence="2 3">E-49</strain>
    </source>
</reference>
<accession>A0ABU8CCC7</accession>
<dbReference type="EMBL" id="JALAAR010000022">
    <property type="protein sequence ID" value="MEH8019236.1"/>
    <property type="molecule type" value="Genomic_DNA"/>
</dbReference>
<organism evidence="2 3">
    <name type="scientific">Rheinheimera muenzenbergensis</name>
    <dbReference type="NCBI Taxonomy" id="1193628"/>
    <lineage>
        <taxon>Bacteria</taxon>
        <taxon>Pseudomonadati</taxon>
        <taxon>Pseudomonadota</taxon>
        <taxon>Gammaproteobacteria</taxon>
        <taxon>Chromatiales</taxon>
        <taxon>Chromatiaceae</taxon>
        <taxon>Rheinheimera</taxon>
    </lineage>
</organism>
<dbReference type="RefSeq" id="WP_335737634.1">
    <property type="nucleotide sequence ID" value="NZ_JALAAR010000022.1"/>
</dbReference>
<evidence type="ECO:0000313" key="2">
    <source>
        <dbReference type="EMBL" id="MEH8019236.1"/>
    </source>
</evidence>
<dbReference type="InterPro" id="IPR005149">
    <property type="entry name" value="Tscrpt_reg_PadR_N"/>
</dbReference>
<protein>
    <submittedName>
        <fullName evidence="2">PadR family transcriptional regulator</fullName>
    </submittedName>
</protein>
<dbReference type="Pfam" id="PF03551">
    <property type="entry name" value="PadR"/>
    <property type="match status" value="1"/>
</dbReference>
<evidence type="ECO:0000259" key="1">
    <source>
        <dbReference type="Pfam" id="PF03551"/>
    </source>
</evidence>
<gene>
    <name evidence="2" type="ORF">MN202_18515</name>
</gene>
<dbReference type="InterPro" id="IPR036388">
    <property type="entry name" value="WH-like_DNA-bd_sf"/>
</dbReference>